<dbReference type="EMBL" id="MUJZ01008423">
    <property type="protein sequence ID" value="OTF82449.1"/>
    <property type="molecule type" value="Genomic_DNA"/>
</dbReference>
<evidence type="ECO:0000313" key="1">
    <source>
        <dbReference type="EMBL" id="OTF82449.1"/>
    </source>
</evidence>
<gene>
    <name evidence="1" type="ORF">BLA29_015175</name>
</gene>
<name>A0A1Y3BN92_EURMA</name>
<evidence type="ECO:0000313" key="2">
    <source>
        <dbReference type="Proteomes" id="UP000194236"/>
    </source>
</evidence>
<accession>A0A1Y3BN92</accession>
<organism evidence="1 2">
    <name type="scientific">Euroglyphus maynei</name>
    <name type="common">Mayne's house dust mite</name>
    <dbReference type="NCBI Taxonomy" id="6958"/>
    <lineage>
        <taxon>Eukaryota</taxon>
        <taxon>Metazoa</taxon>
        <taxon>Ecdysozoa</taxon>
        <taxon>Arthropoda</taxon>
        <taxon>Chelicerata</taxon>
        <taxon>Arachnida</taxon>
        <taxon>Acari</taxon>
        <taxon>Acariformes</taxon>
        <taxon>Sarcoptiformes</taxon>
        <taxon>Astigmata</taxon>
        <taxon>Psoroptidia</taxon>
        <taxon>Analgoidea</taxon>
        <taxon>Pyroglyphidae</taxon>
        <taxon>Pyroglyphinae</taxon>
        <taxon>Euroglyphus</taxon>
    </lineage>
</organism>
<sequence length="55" mass="6605">MQKLELVLRLVELFPEILENPSEFDLYFELRELVFFMFSSSMPPIDKLRIVIIQS</sequence>
<keyword evidence="2" id="KW-1185">Reference proteome</keyword>
<protein>
    <submittedName>
        <fullName evidence="1">Uncharacterized protein</fullName>
    </submittedName>
</protein>
<dbReference type="OrthoDB" id="2576233at2759"/>
<proteinExistence type="predicted"/>
<reference evidence="1 2" key="1">
    <citation type="submission" date="2017-03" db="EMBL/GenBank/DDBJ databases">
        <title>Genome Survey of Euroglyphus maynei.</title>
        <authorList>
            <person name="Arlian L.G."/>
            <person name="Morgan M.S."/>
            <person name="Rider S.D."/>
        </authorList>
    </citation>
    <scope>NUCLEOTIDE SEQUENCE [LARGE SCALE GENOMIC DNA]</scope>
    <source>
        <strain evidence="1">Arlian Lab</strain>
        <tissue evidence="1">Whole body</tissue>
    </source>
</reference>
<dbReference type="Proteomes" id="UP000194236">
    <property type="component" value="Unassembled WGS sequence"/>
</dbReference>
<dbReference type="AlphaFoldDB" id="A0A1Y3BN92"/>
<comment type="caution">
    <text evidence="1">The sequence shown here is derived from an EMBL/GenBank/DDBJ whole genome shotgun (WGS) entry which is preliminary data.</text>
</comment>